<reference evidence="6" key="1">
    <citation type="submission" date="2009-10" db="EMBL/GenBank/DDBJ databases">
        <title>Diversity of trophic interactions inside an arsenic-rich microbial ecosystem.</title>
        <authorList>
            <person name="Bertin P.N."/>
            <person name="Heinrich-Salmeron A."/>
            <person name="Pelletier E."/>
            <person name="Goulhen-Chollet F."/>
            <person name="Arsene-Ploetze F."/>
            <person name="Gallien S."/>
            <person name="Calteau A."/>
            <person name="Vallenet D."/>
            <person name="Casiot C."/>
            <person name="Chane-Woon-Ming B."/>
            <person name="Giloteaux L."/>
            <person name="Barakat M."/>
            <person name="Bonnefoy V."/>
            <person name="Bruneel O."/>
            <person name="Chandler M."/>
            <person name="Cleiss J."/>
            <person name="Duran R."/>
            <person name="Elbaz-Poulichet F."/>
            <person name="Fonknechten N."/>
            <person name="Lauga B."/>
            <person name="Mornico D."/>
            <person name="Ortet P."/>
            <person name="Schaeffer C."/>
            <person name="Siguier P."/>
            <person name="Alexander Thil Smith A."/>
            <person name="Van Dorsselaer A."/>
            <person name="Weissenbach J."/>
            <person name="Medigue C."/>
            <person name="Le Paslier D."/>
        </authorList>
    </citation>
    <scope>NUCLEOTIDE SEQUENCE</scope>
</reference>
<comment type="caution">
    <text evidence="6">The sequence shown here is derived from an EMBL/GenBank/DDBJ whole genome shotgun (WGS) entry which is preliminary data.</text>
</comment>
<dbReference type="EMBL" id="CABR01000023">
    <property type="protein sequence ID" value="CBI09284.1"/>
    <property type="molecule type" value="Genomic_DNA"/>
</dbReference>
<dbReference type="AlphaFoldDB" id="E6QPW3"/>
<dbReference type="Pfam" id="PF01909">
    <property type="entry name" value="NTP_transf_2"/>
    <property type="match status" value="1"/>
</dbReference>
<name>E6QPW3_9ZZZZ</name>
<evidence type="ECO:0000256" key="1">
    <source>
        <dbReference type="ARBA" id="ARBA00010923"/>
    </source>
</evidence>
<dbReference type="GO" id="GO:0009307">
    <property type="term" value="P:DNA restriction-modification system"/>
    <property type="evidence" value="ECO:0007669"/>
    <property type="project" value="UniProtKB-KW"/>
</dbReference>
<keyword evidence="2" id="KW-0680">Restriction system</keyword>
<keyword evidence="6" id="KW-0378">Hydrolase</keyword>
<gene>
    <name evidence="6" type="ORF">CARN7_0007</name>
</gene>
<dbReference type="SUPFAM" id="SSF116734">
    <property type="entry name" value="DNA methylase specificity domain"/>
    <property type="match status" value="2"/>
</dbReference>
<dbReference type="InterPro" id="IPR043519">
    <property type="entry name" value="NT_sf"/>
</dbReference>
<accession>E6QPW3</accession>
<proteinExistence type="inferred from homology"/>
<dbReference type="GO" id="GO:0003677">
    <property type="term" value="F:DNA binding"/>
    <property type="evidence" value="ECO:0007669"/>
    <property type="project" value="UniProtKB-KW"/>
</dbReference>
<feature type="domain" description="Type I restriction modification DNA specificity" evidence="4">
    <location>
        <begin position="109"/>
        <end position="284"/>
    </location>
</feature>
<dbReference type="GO" id="GO:0016779">
    <property type="term" value="F:nucleotidyltransferase activity"/>
    <property type="evidence" value="ECO:0007669"/>
    <property type="project" value="InterPro"/>
</dbReference>
<protein>
    <submittedName>
        <fullName evidence="6">Restriction endonuclease S subunits</fullName>
    </submittedName>
</protein>
<keyword evidence="3" id="KW-0238">DNA-binding</keyword>
<dbReference type="Gene3D" id="3.30.460.10">
    <property type="entry name" value="Beta Polymerase, domain 2"/>
    <property type="match status" value="1"/>
</dbReference>
<dbReference type="InterPro" id="IPR044946">
    <property type="entry name" value="Restrct_endonuc_typeI_TRD_sf"/>
</dbReference>
<feature type="domain" description="Polymerase nucleotidyl transferase" evidence="5">
    <location>
        <begin position="12"/>
        <end position="93"/>
    </location>
</feature>
<dbReference type="CDD" id="cd05403">
    <property type="entry name" value="NT_KNTase_like"/>
    <property type="match status" value="1"/>
</dbReference>
<keyword evidence="6" id="KW-0255">Endonuclease</keyword>
<dbReference type="InterPro" id="IPR000055">
    <property type="entry name" value="Restrct_endonuc_typeI_TRD"/>
</dbReference>
<dbReference type="CDD" id="cd17260">
    <property type="entry name" value="RMtype1_S_EcoEI-TRD1-CR1_like"/>
    <property type="match status" value="1"/>
</dbReference>
<dbReference type="InterPro" id="IPR002934">
    <property type="entry name" value="Polymerase_NTP_transf_dom"/>
</dbReference>
<evidence type="ECO:0000256" key="3">
    <source>
        <dbReference type="ARBA" id="ARBA00023125"/>
    </source>
</evidence>
<dbReference type="PANTHER" id="PTHR30408">
    <property type="entry name" value="TYPE-1 RESTRICTION ENZYME ECOKI SPECIFICITY PROTEIN"/>
    <property type="match status" value="1"/>
</dbReference>
<dbReference type="SUPFAM" id="SSF81301">
    <property type="entry name" value="Nucleotidyltransferase"/>
    <property type="match status" value="1"/>
</dbReference>
<organism evidence="6">
    <name type="scientific">mine drainage metagenome</name>
    <dbReference type="NCBI Taxonomy" id="410659"/>
    <lineage>
        <taxon>unclassified sequences</taxon>
        <taxon>metagenomes</taxon>
        <taxon>ecological metagenomes</taxon>
    </lineage>
</organism>
<dbReference type="Pfam" id="PF01420">
    <property type="entry name" value="Methylase_S"/>
    <property type="match status" value="2"/>
</dbReference>
<dbReference type="Gene3D" id="3.90.220.20">
    <property type="entry name" value="DNA methylase specificity domains"/>
    <property type="match status" value="2"/>
</dbReference>
<dbReference type="InterPro" id="IPR052021">
    <property type="entry name" value="Type-I_RS_S_subunit"/>
</dbReference>
<keyword evidence="6" id="KW-0540">Nuclease</keyword>
<evidence type="ECO:0000256" key="2">
    <source>
        <dbReference type="ARBA" id="ARBA00022747"/>
    </source>
</evidence>
<comment type="similarity">
    <text evidence="1">Belongs to the type-I restriction system S methylase family.</text>
</comment>
<evidence type="ECO:0000313" key="6">
    <source>
        <dbReference type="EMBL" id="CBI09284.1"/>
    </source>
</evidence>
<dbReference type="PANTHER" id="PTHR30408:SF13">
    <property type="entry name" value="TYPE I RESTRICTION ENZYME HINDI SPECIFICITY SUBUNIT"/>
    <property type="match status" value="1"/>
</dbReference>
<sequence length="545" mass="60849">MSLDIRPDHLQMVRTILQKHVPQYEVWAFGSRAKWTVKDYSDLDLCVVSDKPLSVSILGAMAEDFSDSDLPWKVDVVDWATTSESFRKIIEMDKVVVQKAGQTLSGVNEWPEVKLRDVFEINPRREIKPGTVTPFVPMDALPEHSREISRIDRREYTGSGTRFKNGDTLFARITPCLENGKTAYVSGLENNVVAHGSTEYIVIAEKKNVSNSLFAYYLARSPEFRAFAIGHMEGTSGRQRVPTDAVATFQFRLPPLSEQKAIAHILGTLDDKIELNRRMNATLEATARALFQSWFVDFDPVRAKLDGRQPIGLDAATAALFPAHFQESSLGHIPQGWEVKSLSEITMVITKGTTPSQDDMASVPDTDIRVNYVRVNAIQEDGTIISDKLTKIPLSVHARALKRSILRANDVLYTIAGTIGRIATAEDWLLPANTNQAVAIIRPKLTIPAGFLSLTMRHEVFREELHNNIVQAVQANLSLGMLSKARAVVPPEDVLFKIFKPINNIVSQISANRAQSRTLTTLRNMLLQRLLSKELRVADNLSTSH</sequence>
<evidence type="ECO:0000259" key="4">
    <source>
        <dbReference type="Pfam" id="PF01420"/>
    </source>
</evidence>
<feature type="domain" description="Type I restriction modification DNA specificity" evidence="4">
    <location>
        <begin position="334"/>
        <end position="494"/>
    </location>
</feature>
<dbReference type="GO" id="GO:0004519">
    <property type="term" value="F:endonuclease activity"/>
    <property type="evidence" value="ECO:0007669"/>
    <property type="project" value="UniProtKB-KW"/>
</dbReference>
<evidence type="ECO:0000259" key="5">
    <source>
        <dbReference type="Pfam" id="PF01909"/>
    </source>
</evidence>